<name>A0A5C3LXG7_9AGAR</name>
<gene>
    <name evidence="3" type="ORF">BDQ12DRAFT_698959</name>
</gene>
<dbReference type="EMBL" id="ML213606">
    <property type="protein sequence ID" value="TFK37834.1"/>
    <property type="molecule type" value="Genomic_DNA"/>
</dbReference>
<reference evidence="3 4" key="1">
    <citation type="journal article" date="2019" name="Nat. Ecol. Evol.">
        <title>Megaphylogeny resolves global patterns of mushroom evolution.</title>
        <authorList>
            <person name="Varga T."/>
            <person name="Krizsan K."/>
            <person name="Foldi C."/>
            <person name="Dima B."/>
            <person name="Sanchez-Garcia M."/>
            <person name="Sanchez-Ramirez S."/>
            <person name="Szollosi G.J."/>
            <person name="Szarkandi J.G."/>
            <person name="Papp V."/>
            <person name="Albert L."/>
            <person name="Andreopoulos W."/>
            <person name="Angelini C."/>
            <person name="Antonin V."/>
            <person name="Barry K.W."/>
            <person name="Bougher N.L."/>
            <person name="Buchanan P."/>
            <person name="Buyck B."/>
            <person name="Bense V."/>
            <person name="Catcheside P."/>
            <person name="Chovatia M."/>
            <person name="Cooper J."/>
            <person name="Damon W."/>
            <person name="Desjardin D."/>
            <person name="Finy P."/>
            <person name="Geml J."/>
            <person name="Haridas S."/>
            <person name="Hughes K."/>
            <person name="Justo A."/>
            <person name="Karasinski D."/>
            <person name="Kautmanova I."/>
            <person name="Kiss B."/>
            <person name="Kocsube S."/>
            <person name="Kotiranta H."/>
            <person name="LaButti K.M."/>
            <person name="Lechner B.E."/>
            <person name="Liimatainen K."/>
            <person name="Lipzen A."/>
            <person name="Lukacs Z."/>
            <person name="Mihaltcheva S."/>
            <person name="Morgado L.N."/>
            <person name="Niskanen T."/>
            <person name="Noordeloos M.E."/>
            <person name="Ohm R.A."/>
            <person name="Ortiz-Santana B."/>
            <person name="Ovrebo C."/>
            <person name="Racz N."/>
            <person name="Riley R."/>
            <person name="Savchenko A."/>
            <person name="Shiryaev A."/>
            <person name="Soop K."/>
            <person name="Spirin V."/>
            <person name="Szebenyi C."/>
            <person name="Tomsovsky M."/>
            <person name="Tulloss R.E."/>
            <person name="Uehling J."/>
            <person name="Grigoriev I.V."/>
            <person name="Vagvolgyi C."/>
            <person name="Papp T."/>
            <person name="Martin F.M."/>
            <person name="Miettinen O."/>
            <person name="Hibbett D.S."/>
            <person name="Nagy L.G."/>
        </authorList>
    </citation>
    <scope>NUCLEOTIDE SEQUENCE [LARGE SCALE GENOMIC DNA]</scope>
    <source>
        <strain evidence="3 4">CBS 166.37</strain>
    </source>
</reference>
<organism evidence="3 4">
    <name type="scientific">Crucibulum laeve</name>
    <dbReference type="NCBI Taxonomy" id="68775"/>
    <lineage>
        <taxon>Eukaryota</taxon>
        <taxon>Fungi</taxon>
        <taxon>Dikarya</taxon>
        <taxon>Basidiomycota</taxon>
        <taxon>Agaricomycotina</taxon>
        <taxon>Agaricomycetes</taxon>
        <taxon>Agaricomycetidae</taxon>
        <taxon>Agaricales</taxon>
        <taxon>Agaricineae</taxon>
        <taxon>Nidulariaceae</taxon>
        <taxon>Crucibulum</taxon>
    </lineage>
</organism>
<keyword evidence="4" id="KW-1185">Reference proteome</keyword>
<evidence type="ECO:0000313" key="3">
    <source>
        <dbReference type="EMBL" id="TFK37834.1"/>
    </source>
</evidence>
<dbReference type="Proteomes" id="UP000308652">
    <property type="component" value="Unassembled WGS sequence"/>
</dbReference>
<proteinExistence type="predicted"/>
<evidence type="ECO:0000259" key="2">
    <source>
        <dbReference type="Pfam" id="PF20231"/>
    </source>
</evidence>
<feature type="domain" description="DUF6589" evidence="2">
    <location>
        <begin position="4"/>
        <end position="296"/>
    </location>
</feature>
<dbReference type="STRING" id="68775.A0A5C3LXG7"/>
<dbReference type="InterPro" id="IPR046496">
    <property type="entry name" value="DUF6589"/>
</dbReference>
<feature type="region of interest" description="Disordered" evidence="1">
    <location>
        <begin position="371"/>
        <end position="393"/>
    </location>
</feature>
<evidence type="ECO:0000256" key="1">
    <source>
        <dbReference type="SAM" id="MobiDB-lite"/>
    </source>
</evidence>
<dbReference type="Pfam" id="PF20231">
    <property type="entry name" value="DUF6589"/>
    <property type="match status" value="1"/>
</dbReference>
<sequence length="393" mass="45312">MAQSVAGDLLTGQHVRSLQESRTIESIPDRRLQAIVFIMGLFHLKMAMADAIHRIFLDDNSLISHIAQICPKETSKIQSDPGFCRMHEVIQHVGITSWIEAWRQEASECKSGIKSLSDFAESKPTWEEVCSMANDMARKYVATDDLTEQHSRSDRDRDKQFENMLETSYALNFGDIGQVEALFLPWMMIFAGCGKHKYAAEMRRYLENVHFIYPPRLAHAIRMNILVNPTGKQGQFCALDWVVEHNNLYIKRIYGGKYANHQKSRIIDESLLIEAYKNIRHQFEQMFCFEHRASRHSPPRMEITFKKLTKYMEEKKTYATVKGRNSAYSIPDIMSQGLDVLTTRAHFDVEVYAESLRAGEELEDEDVEVEVENEWSELADGQEEVEDDGSLDL</sequence>
<protein>
    <recommendedName>
        <fullName evidence="2">DUF6589 domain-containing protein</fullName>
    </recommendedName>
</protein>
<dbReference type="OrthoDB" id="4743193at2759"/>
<evidence type="ECO:0000313" key="4">
    <source>
        <dbReference type="Proteomes" id="UP000308652"/>
    </source>
</evidence>
<dbReference type="AlphaFoldDB" id="A0A5C3LXG7"/>
<accession>A0A5C3LXG7</accession>